<feature type="transmembrane region" description="Helical" evidence="1">
    <location>
        <begin position="5"/>
        <end position="22"/>
    </location>
</feature>
<keyword evidence="1" id="KW-1133">Transmembrane helix</keyword>
<comment type="caution">
    <text evidence="2">The sequence shown here is derived from an EMBL/GenBank/DDBJ whole genome shotgun (WGS) entry which is preliminary data.</text>
</comment>
<dbReference type="EMBL" id="JACJLL010000007">
    <property type="protein sequence ID" value="MBM6818110.1"/>
    <property type="molecule type" value="Genomic_DNA"/>
</dbReference>
<name>A0ABS2FC44_9CLOT</name>
<accession>A0ABS2FC44</accession>
<protein>
    <submittedName>
        <fullName evidence="2">Uncharacterized protein</fullName>
    </submittedName>
</protein>
<gene>
    <name evidence="2" type="ORF">H6A19_01945</name>
</gene>
<keyword evidence="1" id="KW-0472">Membrane</keyword>
<evidence type="ECO:0000313" key="2">
    <source>
        <dbReference type="EMBL" id="MBM6818110.1"/>
    </source>
</evidence>
<keyword evidence="1" id="KW-0812">Transmembrane</keyword>
<evidence type="ECO:0000256" key="1">
    <source>
        <dbReference type="SAM" id="Phobius"/>
    </source>
</evidence>
<dbReference type="RefSeq" id="WP_148324263.1">
    <property type="nucleotide sequence ID" value="NZ_JACJLL010000007.1"/>
</dbReference>
<organism evidence="2 3">
    <name type="scientific">Clostridium saudiense</name>
    <dbReference type="NCBI Taxonomy" id="1414720"/>
    <lineage>
        <taxon>Bacteria</taxon>
        <taxon>Bacillati</taxon>
        <taxon>Bacillota</taxon>
        <taxon>Clostridia</taxon>
        <taxon>Eubacteriales</taxon>
        <taxon>Clostridiaceae</taxon>
        <taxon>Clostridium</taxon>
    </lineage>
</organism>
<evidence type="ECO:0000313" key="3">
    <source>
        <dbReference type="Proteomes" id="UP000767334"/>
    </source>
</evidence>
<keyword evidence="3" id="KW-1185">Reference proteome</keyword>
<dbReference type="Proteomes" id="UP000767334">
    <property type="component" value="Unassembled WGS sequence"/>
</dbReference>
<proteinExistence type="predicted"/>
<reference evidence="2 3" key="1">
    <citation type="journal article" date="2021" name="Sci. Rep.">
        <title>The distribution of antibiotic resistance genes in chicken gut microbiota commensals.</title>
        <authorList>
            <person name="Juricova H."/>
            <person name="Matiasovicova J."/>
            <person name="Kubasova T."/>
            <person name="Cejkova D."/>
            <person name="Rychlik I."/>
        </authorList>
    </citation>
    <scope>NUCLEOTIDE SEQUENCE [LARGE SCALE GENOMIC DNA]</scope>
    <source>
        <strain evidence="2 3">An435</strain>
    </source>
</reference>
<sequence>MIKYIFIIGFICLVYVVIFALLKAGSDFDDEVEELYNNFYEDDGLDEEYDYYDNKYKEILDKHEEV</sequence>